<dbReference type="InterPro" id="IPR011010">
    <property type="entry name" value="DNA_brk_join_enz"/>
</dbReference>
<organism evidence="6 7">
    <name type="scientific">Nostoc paludosum FACHB-159</name>
    <dbReference type="NCBI Taxonomy" id="2692908"/>
    <lineage>
        <taxon>Bacteria</taxon>
        <taxon>Bacillati</taxon>
        <taxon>Cyanobacteriota</taxon>
        <taxon>Cyanophyceae</taxon>
        <taxon>Nostocales</taxon>
        <taxon>Nostocaceae</taxon>
        <taxon>Nostoc</taxon>
    </lineage>
</organism>
<dbReference type="SUPFAM" id="SSF56349">
    <property type="entry name" value="DNA breaking-rejoining enzymes"/>
    <property type="match status" value="1"/>
</dbReference>
<feature type="compositionally biased region" description="Basic and acidic residues" evidence="4">
    <location>
        <begin position="293"/>
        <end position="310"/>
    </location>
</feature>
<protein>
    <submittedName>
        <fullName evidence="6">Tyrosine-type recombinase/integrase</fullName>
    </submittedName>
</protein>
<evidence type="ECO:0000256" key="3">
    <source>
        <dbReference type="ARBA" id="ARBA00023172"/>
    </source>
</evidence>
<keyword evidence="7" id="KW-1185">Reference proteome</keyword>
<dbReference type="Gene3D" id="1.10.443.10">
    <property type="entry name" value="Intergrase catalytic core"/>
    <property type="match status" value="1"/>
</dbReference>
<dbReference type="Proteomes" id="UP000637383">
    <property type="component" value="Unassembled WGS sequence"/>
</dbReference>
<name>A0ABR8KJE7_9NOSO</name>
<dbReference type="PANTHER" id="PTHR30349">
    <property type="entry name" value="PHAGE INTEGRASE-RELATED"/>
    <property type="match status" value="1"/>
</dbReference>
<accession>A0ABR8KJE7</accession>
<evidence type="ECO:0000259" key="5">
    <source>
        <dbReference type="PROSITE" id="PS51898"/>
    </source>
</evidence>
<sequence length="320" mass="35371">MRPGVVKTLVLTEPLPLTAHPAAVYLDSLAPGSRPTMEQALNAIAALLTNDKCDYMTLNWASLRYQHTAAVRSALMKKHAPATANKMLCALRRVLTEAFKLDLMAATDYQKAVDLSSIKAKKRLRGRALKLDEITALMGICQADKSPVGVRDAALIAILRCGLRRAEVVALHLKDVDLATGALEIIGSKNETDRMVYMPARAIAAVEKWLKLRTRKPGPLLLPIRKGGELQWRRMTPQAILMIVRKRAESAGVERFSPHDFRRTFCSDLLDAGVDIVTVQKLAGHASPVTTGKYDRRGEETKRKAMEKLDIGYTQPRSPD</sequence>
<reference evidence="6 7" key="1">
    <citation type="journal article" date="2020" name="ISME J.">
        <title>Comparative genomics reveals insights into cyanobacterial evolution and habitat adaptation.</title>
        <authorList>
            <person name="Chen M.Y."/>
            <person name="Teng W.K."/>
            <person name="Zhao L."/>
            <person name="Hu C.X."/>
            <person name="Zhou Y.K."/>
            <person name="Han B.P."/>
            <person name="Song L.R."/>
            <person name="Shu W.S."/>
        </authorList>
    </citation>
    <scope>NUCLEOTIDE SEQUENCE [LARGE SCALE GENOMIC DNA]</scope>
    <source>
        <strain evidence="6 7">FACHB-159</strain>
    </source>
</reference>
<comment type="caution">
    <text evidence="6">The sequence shown here is derived from an EMBL/GenBank/DDBJ whole genome shotgun (WGS) entry which is preliminary data.</text>
</comment>
<evidence type="ECO:0000256" key="2">
    <source>
        <dbReference type="ARBA" id="ARBA00023125"/>
    </source>
</evidence>
<dbReference type="PROSITE" id="PS51898">
    <property type="entry name" value="TYR_RECOMBINASE"/>
    <property type="match status" value="1"/>
</dbReference>
<evidence type="ECO:0000256" key="4">
    <source>
        <dbReference type="SAM" id="MobiDB-lite"/>
    </source>
</evidence>
<dbReference type="Pfam" id="PF00589">
    <property type="entry name" value="Phage_integrase"/>
    <property type="match status" value="1"/>
</dbReference>
<dbReference type="PANTHER" id="PTHR30349:SF41">
    <property type="entry name" value="INTEGRASE_RECOMBINASE PROTEIN MJ0367-RELATED"/>
    <property type="match status" value="1"/>
</dbReference>
<evidence type="ECO:0000256" key="1">
    <source>
        <dbReference type="ARBA" id="ARBA00008857"/>
    </source>
</evidence>
<dbReference type="InterPro" id="IPR050090">
    <property type="entry name" value="Tyrosine_recombinase_XerCD"/>
</dbReference>
<keyword evidence="3" id="KW-0233">DNA recombination</keyword>
<keyword evidence="2" id="KW-0238">DNA-binding</keyword>
<dbReference type="RefSeq" id="WP_190959441.1">
    <property type="nucleotide sequence ID" value="NZ_JACJTU010000062.1"/>
</dbReference>
<dbReference type="InterPro" id="IPR002104">
    <property type="entry name" value="Integrase_catalytic"/>
</dbReference>
<dbReference type="InterPro" id="IPR013762">
    <property type="entry name" value="Integrase-like_cat_sf"/>
</dbReference>
<evidence type="ECO:0000313" key="6">
    <source>
        <dbReference type="EMBL" id="MBD2738926.1"/>
    </source>
</evidence>
<feature type="region of interest" description="Disordered" evidence="4">
    <location>
        <begin position="288"/>
        <end position="320"/>
    </location>
</feature>
<dbReference type="EMBL" id="JACJTU010000062">
    <property type="protein sequence ID" value="MBD2738926.1"/>
    <property type="molecule type" value="Genomic_DNA"/>
</dbReference>
<comment type="similarity">
    <text evidence="1">Belongs to the 'phage' integrase family.</text>
</comment>
<evidence type="ECO:0000313" key="7">
    <source>
        <dbReference type="Proteomes" id="UP000637383"/>
    </source>
</evidence>
<feature type="domain" description="Tyr recombinase" evidence="5">
    <location>
        <begin position="124"/>
        <end position="307"/>
    </location>
</feature>
<gene>
    <name evidence="6" type="ORF">H6H03_34525</name>
</gene>
<proteinExistence type="inferred from homology"/>